<dbReference type="InterPro" id="IPR050951">
    <property type="entry name" value="Retrovirus_Pol_polyprotein"/>
</dbReference>
<dbReference type="Gene3D" id="3.10.10.10">
    <property type="entry name" value="HIV Type 1 Reverse Transcriptase, subunit A, domain 1"/>
    <property type="match status" value="1"/>
</dbReference>
<dbReference type="CDD" id="cd01647">
    <property type="entry name" value="RT_LTR"/>
    <property type="match status" value="1"/>
</dbReference>
<keyword evidence="7" id="KW-0695">RNA-directed DNA polymerase</keyword>
<dbReference type="InterPro" id="IPR000477">
    <property type="entry name" value="RT_dom"/>
</dbReference>
<evidence type="ECO:0000259" key="13">
    <source>
        <dbReference type="PROSITE" id="PS50994"/>
    </source>
</evidence>
<evidence type="ECO:0000256" key="9">
    <source>
        <dbReference type="SAM" id="MobiDB-lite"/>
    </source>
</evidence>
<dbReference type="Gene3D" id="2.40.10.10">
    <property type="entry name" value="Trypsin-like serine proteases"/>
    <property type="match status" value="1"/>
</dbReference>
<evidence type="ECO:0000259" key="11">
    <source>
        <dbReference type="PROSITE" id="PS50240"/>
    </source>
</evidence>
<reference evidence="15" key="1">
    <citation type="submission" date="2022-11" db="UniProtKB">
        <authorList>
            <consortium name="WormBaseParasite"/>
        </authorList>
    </citation>
    <scope>IDENTIFICATION</scope>
</reference>
<dbReference type="GO" id="GO:0042575">
    <property type="term" value="C:DNA polymerase complex"/>
    <property type="evidence" value="ECO:0007669"/>
    <property type="project" value="UniProtKB-ARBA"/>
</dbReference>
<keyword evidence="14" id="KW-1185">Reference proteome</keyword>
<dbReference type="Gene3D" id="3.30.420.10">
    <property type="entry name" value="Ribonuclease H-like superfamily/Ribonuclease H"/>
    <property type="match status" value="1"/>
</dbReference>
<dbReference type="GO" id="GO:0004252">
    <property type="term" value="F:serine-type endopeptidase activity"/>
    <property type="evidence" value="ECO:0007669"/>
    <property type="project" value="InterPro"/>
</dbReference>
<dbReference type="Pfam" id="PF00089">
    <property type="entry name" value="Trypsin"/>
    <property type="match status" value="1"/>
</dbReference>
<dbReference type="Pfam" id="PF23309">
    <property type="entry name" value="DUF7083"/>
    <property type="match status" value="1"/>
</dbReference>
<evidence type="ECO:0000256" key="8">
    <source>
        <dbReference type="PROSITE-ProRule" id="PRU00047"/>
    </source>
</evidence>
<keyword evidence="8" id="KW-0863">Zinc-finger</keyword>
<dbReference type="SMART" id="SM00020">
    <property type="entry name" value="Tryp_SPc"/>
    <property type="match status" value="1"/>
</dbReference>
<keyword evidence="4" id="KW-0540">Nuclease</keyword>
<dbReference type="SUPFAM" id="SSF50630">
    <property type="entry name" value="Acid proteases"/>
    <property type="match status" value="1"/>
</dbReference>
<protein>
    <recommendedName>
        <fullName evidence="1">RNA-directed DNA polymerase</fullName>
        <ecNumber evidence="1">2.7.7.49</ecNumber>
    </recommendedName>
</protein>
<dbReference type="FunFam" id="3.30.420.10:FF:000063">
    <property type="entry name" value="Retrovirus-related Pol polyprotein from transposon 297-like Protein"/>
    <property type="match status" value="1"/>
</dbReference>
<dbReference type="GO" id="GO:0008270">
    <property type="term" value="F:zinc ion binding"/>
    <property type="evidence" value="ECO:0007669"/>
    <property type="project" value="UniProtKB-KW"/>
</dbReference>
<dbReference type="Gene3D" id="1.10.340.70">
    <property type="match status" value="1"/>
</dbReference>
<organism evidence="14 15">
    <name type="scientific">Globodera rostochiensis</name>
    <name type="common">Golden nematode worm</name>
    <name type="synonym">Heterodera rostochiensis</name>
    <dbReference type="NCBI Taxonomy" id="31243"/>
    <lineage>
        <taxon>Eukaryota</taxon>
        <taxon>Metazoa</taxon>
        <taxon>Ecdysozoa</taxon>
        <taxon>Nematoda</taxon>
        <taxon>Chromadorea</taxon>
        <taxon>Rhabditida</taxon>
        <taxon>Tylenchina</taxon>
        <taxon>Tylenchomorpha</taxon>
        <taxon>Tylenchoidea</taxon>
        <taxon>Heteroderidae</taxon>
        <taxon>Heteroderinae</taxon>
        <taxon>Globodera</taxon>
    </lineage>
</organism>
<dbReference type="PROSITE" id="PS50994">
    <property type="entry name" value="INTEGRASE"/>
    <property type="match status" value="1"/>
</dbReference>
<dbReference type="InterPro" id="IPR018114">
    <property type="entry name" value="TRYPSIN_HIS"/>
</dbReference>
<dbReference type="InterPro" id="IPR043128">
    <property type="entry name" value="Rev_trsase/Diguanyl_cyclase"/>
</dbReference>
<dbReference type="InterPro" id="IPR055510">
    <property type="entry name" value="DUF7083"/>
</dbReference>
<dbReference type="EC" id="2.7.7.49" evidence="1"/>
<dbReference type="Pfam" id="PF17917">
    <property type="entry name" value="RT_RNaseH"/>
    <property type="match status" value="1"/>
</dbReference>
<evidence type="ECO:0000256" key="5">
    <source>
        <dbReference type="ARBA" id="ARBA00022759"/>
    </source>
</evidence>
<evidence type="ECO:0000256" key="6">
    <source>
        <dbReference type="ARBA" id="ARBA00022801"/>
    </source>
</evidence>
<evidence type="ECO:0000256" key="4">
    <source>
        <dbReference type="ARBA" id="ARBA00022722"/>
    </source>
</evidence>
<dbReference type="FunFam" id="1.10.340.70:FF:000003">
    <property type="entry name" value="Protein CBG25708"/>
    <property type="match status" value="1"/>
</dbReference>
<dbReference type="PROSITE" id="PS50240">
    <property type="entry name" value="TRYPSIN_DOM"/>
    <property type="match status" value="1"/>
</dbReference>
<dbReference type="PANTHER" id="PTHR37984:SF5">
    <property type="entry name" value="PROTEIN NYNRIN-LIKE"/>
    <property type="match status" value="1"/>
</dbReference>
<dbReference type="InterPro" id="IPR001584">
    <property type="entry name" value="Integrase_cat-core"/>
</dbReference>
<dbReference type="Gene3D" id="2.40.70.10">
    <property type="entry name" value="Acid Proteases"/>
    <property type="match status" value="1"/>
</dbReference>
<dbReference type="InterPro" id="IPR001878">
    <property type="entry name" value="Znf_CCHC"/>
</dbReference>
<keyword evidence="3" id="KW-0548">Nucleotidyltransferase</keyword>
<dbReference type="GO" id="GO:0006508">
    <property type="term" value="P:proteolysis"/>
    <property type="evidence" value="ECO:0007669"/>
    <property type="project" value="InterPro"/>
</dbReference>
<dbReference type="SUPFAM" id="SSF53098">
    <property type="entry name" value="Ribonuclease H-like"/>
    <property type="match status" value="1"/>
</dbReference>
<evidence type="ECO:0000313" key="15">
    <source>
        <dbReference type="WBParaSite" id="Gr19_v10_g16867.t1"/>
    </source>
</evidence>
<dbReference type="Pfam" id="PF17921">
    <property type="entry name" value="Integrase_H2C2"/>
    <property type="match status" value="1"/>
</dbReference>
<dbReference type="GO" id="GO:0003964">
    <property type="term" value="F:RNA-directed DNA polymerase activity"/>
    <property type="evidence" value="ECO:0007669"/>
    <property type="project" value="UniProtKB-KW"/>
</dbReference>
<dbReference type="PROSITE" id="PS50158">
    <property type="entry name" value="ZF_CCHC"/>
    <property type="match status" value="1"/>
</dbReference>
<dbReference type="GO" id="GO:0015074">
    <property type="term" value="P:DNA integration"/>
    <property type="evidence" value="ECO:0007669"/>
    <property type="project" value="InterPro"/>
</dbReference>
<dbReference type="InterPro" id="IPR021109">
    <property type="entry name" value="Peptidase_aspartic_dom_sf"/>
</dbReference>
<dbReference type="InterPro" id="IPR017853">
    <property type="entry name" value="GH"/>
</dbReference>
<dbReference type="Pfam" id="PF00665">
    <property type="entry name" value="rve"/>
    <property type="match status" value="1"/>
</dbReference>
<evidence type="ECO:0000256" key="7">
    <source>
        <dbReference type="ARBA" id="ARBA00022918"/>
    </source>
</evidence>
<dbReference type="FunFam" id="3.10.20.370:FF:000001">
    <property type="entry name" value="Retrovirus-related Pol polyprotein from transposon 17.6-like protein"/>
    <property type="match status" value="1"/>
</dbReference>
<feature type="compositionally biased region" description="Polar residues" evidence="9">
    <location>
        <begin position="1975"/>
        <end position="1985"/>
    </location>
</feature>
<feature type="region of interest" description="Disordered" evidence="9">
    <location>
        <begin position="1975"/>
        <end position="2046"/>
    </location>
</feature>
<dbReference type="CDD" id="cd09274">
    <property type="entry name" value="RNase_HI_RT_Ty3"/>
    <property type="match status" value="1"/>
</dbReference>
<dbReference type="SUPFAM" id="SSF50494">
    <property type="entry name" value="Trypsin-like serine proteases"/>
    <property type="match status" value="1"/>
</dbReference>
<dbReference type="PANTHER" id="PTHR37984">
    <property type="entry name" value="PROTEIN CBG26694"/>
    <property type="match status" value="1"/>
</dbReference>
<dbReference type="SUPFAM" id="SSF51445">
    <property type="entry name" value="(Trans)glycosidases"/>
    <property type="match status" value="1"/>
</dbReference>
<keyword evidence="8" id="KW-0862">Zinc</keyword>
<evidence type="ECO:0000259" key="10">
    <source>
        <dbReference type="PROSITE" id="PS50158"/>
    </source>
</evidence>
<dbReference type="PROSITE" id="PS00134">
    <property type="entry name" value="TRYPSIN_HIS"/>
    <property type="match status" value="1"/>
</dbReference>
<dbReference type="PROSITE" id="PS50878">
    <property type="entry name" value="RT_POL"/>
    <property type="match status" value="1"/>
</dbReference>
<keyword evidence="2" id="KW-0808">Transferase</keyword>
<dbReference type="InterPro" id="IPR041373">
    <property type="entry name" value="RT_RNaseH"/>
</dbReference>
<dbReference type="InterPro" id="IPR041588">
    <property type="entry name" value="Integrase_H2C2"/>
</dbReference>
<dbReference type="Proteomes" id="UP000887572">
    <property type="component" value="Unplaced"/>
</dbReference>
<accession>A0A914HFF2</accession>
<dbReference type="GO" id="GO:0004519">
    <property type="term" value="F:endonuclease activity"/>
    <property type="evidence" value="ECO:0007669"/>
    <property type="project" value="UniProtKB-KW"/>
</dbReference>
<feature type="domain" description="Peptidase S1" evidence="11">
    <location>
        <begin position="430"/>
        <end position="702"/>
    </location>
</feature>
<proteinExistence type="predicted"/>
<feature type="domain" description="Reverse transcriptase" evidence="12">
    <location>
        <begin position="1168"/>
        <end position="1346"/>
    </location>
</feature>
<feature type="region of interest" description="Disordered" evidence="9">
    <location>
        <begin position="872"/>
        <end position="896"/>
    </location>
</feature>
<keyword evidence="5" id="KW-0255">Endonuclease</keyword>
<name>A0A914HFF2_GLORO</name>
<evidence type="ECO:0000256" key="1">
    <source>
        <dbReference type="ARBA" id="ARBA00012493"/>
    </source>
</evidence>
<dbReference type="GO" id="GO:0003676">
    <property type="term" value="F:nucleic acid binding"/>
    <property type="evidence" value="ECO:0007669"/>
    <property type="project" value="InterPro"/>
</dbReference>
<dbReference type="Pfam" id="PF00078">
    <property type="entry name" value="RVT_1"/>
    <property type="match status" value="1"/>
</dbReference>
<dbReference type="InterPro" id="IPR043502">
    <property type="entry name" value="DNA/RNA_pol_sf"/>
</dbReference>
<dbReference type="FunFam" id="3.30.70.270:FF:000020">
    <property type="entry name" value="Transposon Tf2-6 polyprotein-like Protein"/>
    <property type="match status" value="1"/>
</dbReference>
<sequence>MNALNGCDYFVIRSASLNDVGVLEIPPPLKRQQIALKRNTRLFRGKYKLLLGMDDKNLATKNARGFSTFLSAERAVQSLEHFLQTDNDFDGFWFGPSFLDESSQYFEMFPLIIAKLNSKLKKRNLRHKKKIVIGISAEHMNLIGGWGQENSAVDLIYLFASKEKALSLFDMEKPIIPTTSLWTQKEHLVNSKILVNKTIIGLNVMATSFEHNKMSITRERGVRQFSTVQTCQLIEERGHVLYDRAGTTILLNKTNIVHFIWPEHETLKLKIDWIKREGFLGIGLSSIAMDYDKFKTCGLNFRFPIHETISNLIGGRYAELMRPTAHSAIVYVPNYNSQNDNCHNGCIESDFNNIKMEQQQTYAIQKSSWHKSGLTCPTRSIERHYRSVTNGNSELMRNGQDDQQSIDCMEICGVRDLKLQPERSTSNFRTIGGITFSTLFYPWVVYVEAIKQCTHTKPMFMRCTGVLISMKHVLTAAHCVKWDRMLLAGCLGFDDPSFVIGFDYINPQELSVFYGSHDISNAIKSKVAKISVPELFDSTEAEPRAYDIAIIHLEFRLDRLRDGVSPICLLENFNALNGEMGSTVGWGAVDRLEPGGDNRGSLAILIIAPVYPSPMTQQWRRPLQKLKRVVNSKRDTQGHLHLQAILAAQQKQFADLLAKVLPVAPSANNSDLFSQINTQVPQFNYDPEADETFSLWWDRFGSFVEKDGKAMGEDMKVRLILGKLSATEYLRYEQQVSPQKPAELGFQPTILALKSLFGDTKSVFVRRFEVFQLCCGPTQSVMEFGAIVNARCERADMTLTKEEIKCLIFVTGLSDAHKDLRQECLRQMEKARKAIPPKAITLEALLEECRAIQSLQNSAAALAPAVHTIQVRPQRVKESPKKRYQGKSADRPNLGRNFGEKWDKKREFVPANRHEINNSPRLKCERCGNAHEIRRCNYPPNVQCFGCGRVGHIKQICRSSRHETRVQSHAVFSTFSVAYSNREWIWIQLHVNGRPLKLAADSCSHLTIIQRPLWISLGEPKLNKVGKRVGSFSGHKLQLLGSFNCHVQFRNVDLQLECWVADTDAPSIMGLEWIRPFEQATQQPVATTLSRQSVPTVLAIQSTEDPQDLASQIKRAFPQVFEPGLGLCTKTKATLHLKQNAKPIFCRARPVPHGVQDEVDRELERLEAIGAIRPVDFSRWAAPVLAVRKKSGAVRVCIDFTTGLNEALELNRHPLPNTSDIFHALRGSKIFSQLDLRDAYLQLELDEPSKPLVGINTHRGLFQYQRLPFGVKSAPSIFQKVMDQMTAGLPGVFAYLDDIIIASANLADHMSILFKLFSKIQDYGFRIQLEKCHFLRTDLKFLGHVVSSQGIRPDPDRSAAIREMPPPHDVSTLRSFLGAINYYGRFIKQMSELRAPLDSLLKKDSPWSWGKEQQSAFDKAKQILLSDLLLTHYDPTRPIVVAADASQYGIGATLSHKGPDGSERVVEHACRTLTTSERNYAQIEREALALIFACQKFHRMIYGRKFVLLTDHKPLLAIFGSKKGIPIYTAARLQRWALTLANYDFTIQYVKSENFGQADVLSRLVASHRSDEDHIVAHTHVDEEHYNVDDVTEYVYMANLESLPVSSEEVSEHTGTDELLQQVVGYVRSGWPDKCPANDLMSFFQKRNTLTTVGGSLLTGNRVVIPQQLRRRVLVAVHFSHPGVVRMKALARSHVYWPGIDHDIEHMVKQCSECQSAAKLPPKAPLRPWPTPNEIFGRIHVDFAGPCTDGRTYLILVDALSKWPEITEMPSTTARSTITALSRVFHRYGTPVELVSDNGPPFSSYEFQQFCNQNGIKHSFSPPYQPHCNGQAERMVDTFKRQAKKNASSPAQDWISNFLFAYRTTPSQLLQGLTPAELFLGRKLRTPLSRLQPSREKNVEVHRDQYREQMRKQYGRRHGAVDRHFEVGSPVLTLNYGRMGRPAWLEGKIVDGKGLVWKVRLPTLGITVTRHSNQMRPFTPCQTENAAGFNTPRASTPPRVQPPNGSPRPQVAQREVPAPMAPIPISRTPRPQRQRKPPDRFSPGRH</sequence>
<keyword evidence="6" id="KW-0378">Hydrolase</keyword>
<keyword evidence="8" id="KW-0479">Metal-binding</keyword>
<dbReference type="InterPro" id="IPR009003">
    <property type="entry name" value="Peptidase_S1_PA"/>
</dbReference>
<evidence type="ECO:0000313" key="14">
    <source>
        <dbReference type="Proteomes" id="UP000887572"/>
    </source>
</evidence>
<dbReference type="InterPro" id="IPR012337">
    <property type="entry name" value="RNaseH-like_sf"/>
</dbReference>
<dbReference type="InterPro" id="IPR043504">
    <property type="entry name" value="Peptidase_S1_PA_chymotrypsin"/>
</dbReference>
<dbReference type="SUPFAM" id="SSF56672">
    <property type="entry name" value="DNA/RNA polymerases"/>
    <property type="match status" value="1"/>
</dbReference>
<dbReference type="InterPro" id="IPR001254">
    <property type="entry name" value="Trypsin_dom"/>
</dbReference>
<evidence type="ECO:0000259" key="12">
    <source>
        <dbReference type="PROSITE" id="PS50878"/>
    </source>
</evidence>
<feature type="domain" description="Integrase catalytic" evidence="13">
    <location>
        <begin position="1724"/>
        <end position="1883"/>
    </location>
</feature>
<dbReference type="WBParaSite" id="Gr19_v10_g16867.t1">
    <property type="protein sequence ID" value="Gr19_v10_g16867.t1"/>
    <property type="gene ID" value="Gr19_v10_g16867"/>
</dbReference>
<dbReference type="Gene3D" id="3.30.70.270">
    <property type="match status" value="2"/>
</dbReference>
<evidence type="ECO:0000256" key="2">
    <source>
        <dbReference type="ARBA" id="ARBA00022679"/>
    </source>
</evidence>
<dbReference type="InterPro" id="IPR036397">
    <property type="entry name" value="RNaseH_sf"/>
</dbReference>
<feature type="domain" description="CCHC-type" evidence="10">
    <location>
        <begin position="944"/>
        <end position="959"/>
    </location>
</feature>
<evidence type="ECO:0000256" key="3">
    <source>
        <dbReference type="ARBA" id="ARBA00022695"/>
    </source>
</evidence>